<name>A0A8J3EMJ1_9BACL</name>
<dbReference type="AlphaFoldDB" id="A0A8J3EMJ1"/>
<organism evidence="1 2">
    <name type="scientific">Pullulanibacillus pueri</name>
    <dbReference type="NCBI Taxonomy" id="1437324"/>
    <lineage>
        <taxon>Bacteria</taxon>
        <taxon>Bacillati</taxon>
        <taxon>Bacillota</taxon>
        <taxon>Bacilli</taxon>
        <taxon>Bacillales</taxon>
        <taxon>Sporolactobacillaceae</taxon>
        <taxon>Pullulanibacillus</taxon>
    </lineage>
</organism>
<dbReference type="Proteomes" id="UP000656813">
    <property type="component" value="Unassembled WGS sequence"/>
</dbReference>
<evidence type="ECO:0000313" key="2">
    <source>
        <dbReference type="Proteomes" id="UP000656813"/>
    </source>
</evidence>
<reference evidence="1" key="2">
    <citation type="submission" date="2020-09" db="EMBL/GenBank/DDBJ databases">
        <authorList>
            <person name="Sun Q."/>
            <person name="Zhou Y."/>
        </authorList>
    </citation>
    <scope>NUCLEOTIDE SEQUENCE</scope>
    <source>
        <strain evidence="1">CGMCC 1.12777</strain>
    </source>
</reference>
<sequence length="101" mass="12096">MAFGIKRIEIEHWKQRVANNEIAFLTHFWYDPRFPHCHTVTKVGCSDLHRLIQWGEKYDLKPEWIDHHKGYPHFDLLGATQYKILLAEGCLDHIQRFRLLG</sequence>
<keyword evidence="2" id="KW-1185">Reference proteome</keyword>
<dbReference type="RefSeq" id="WP_188497063.1">
    <property type="nucleotide sequence ID" value="NZ_BMFV01000011.1"/>
</dbReference>
<evidence type="ECO:0000313" key="1">
    <source>
        <dbReference type="EMBL" id="GGH80862.1"/>
    </source>
</evidence>
<dbReference type="EMBL" id="BMFV01000011">
    <property type="protein sequence ID" value="GGH80862.1"/>
    <property type="molecule type" value="Genomic_DNA"/>
</dbReference>
<protein>
    <submittedName>
        <fullName evidence="1">Uncharacterized protein</fullName>
    </submittedName>
</protein>
<proteinExistence type="predicted"/>
<comment type="caution">
    <text evidence="1">The sequence shown here is derived from an EMBL/GenBank/DDBJ whole genome shotgun (WGS) entry which is preliminary data.</text>
</comment>
<reference evidence="1" key="1">
    <citation type="journal article" date="2014" name="Int. J. Syst. Evol. Microbiol.">
        <title>Complete genome sequence of Corynebacterium casei LMG S-19264T (=DSM 44701T), isolated from a smear-ripened cheese.</title>
        <authorList>
            <consortium name="US DOE Joint Genome Institute (JGI-PGF)"/>
            <person name="Walter F."/>
            <person name="Albersmeier A."/>
            <person name="Kalinowski J."/>
            <person name="Ruckert C."/>
        </authorList>
    </citation>
    <scope>NUCLEOTIDE SEQUENCE</scope>
    <source>
        <strain evidence="1">CGMCC 1.12777</strain>
    </source>
</reference>
<gene>
    <name evidence="1" type="primary">yneQ</name>
    <name evidence="1" type="ORF">GCM10007096_17900</name>
</gene>
<accession>A0A8J3EMJ1</accession>